<evidence type="ECO:0000313" key="2">
    <source>
        <dbReference type="Proteomes" id="UP001234202"/>
    </source>
</evidence>
<reference evidence="1" key="1">
    <citation type="submission" date="2023-04" db="EMBL/GenBank/DDBJ databases">
        <title>Draft Genome sequencing of Naganishia species isolated from polar environments using Oxford Nanopore Technology.</title>
        <authorList>
            <person name="Leo P."/>
            <person name="Venkateswaran K."/>
        </authorList>
    </citation>
    <scope>NUCLEOTIDE SEQUENCE</scope>
    <source>
        <strain evidence="1">DBVPG 5303</strain>
    </source>
</reference>
<keyword evidence="2" id="KW-1185">Reference proteome</keyword>
<proteinExistence type="predicted"/>
<accession>A0ACC2XVT5</accession>
<organism evidence="1 2">
    <name type="scientific">Naganishia onofrii</name>
    <dbReference type="NCBI Taxonomy" id="1851511"/>
    <lineage>
        <taxon>Eukaryota</taxon>
        <taxon>Fungi</taxon>
        <taxon>Dikarya</taxon>
        <taxon>Basidiomycota</taxon>
        <taxon>Agaricomycotina</taxon>
        <taxon>Tremellomycetes</taxon>
        <taxon>Filobasidiales</taxon>
        <taxon>Filobasidiaceae</taxon>
        <taxon>Naganishia</taxon>
    </lineage>
</organism>
<dbReference type="Proteomes" id="UP001234202">
    <property type="component" value="Unassembled WGS sequence"/>
</dbReference>
<dbReference type="EMBL" id="JASBWV010000002">
    <property type="protein sequence ID" value="KAJ9127485.1"/>
    <property type="molecule type" value="Genomic_DNA"/>
</dbReference>
<evidence type="ECO:0000313" key="1">
    <source>
        <dbReference type="EMBL" id="KAJ9127485.1"/>
    </source>
</evidence>
<gene>
    <name evidence="1" type="ORF">QFC24_000894</name>
</gene>
<comment type="caution">
    <text evidence="1">The sequence shown here is derived from an EMBL/GenBank/DDBJ whole genome shotgun (WGS) entry which is preliminary data.</text>
</comment>
<protein>
    <submittedName>
        <fullName evidence="1">Uncharacterized protein</fullName>
    </submittedName>
</protein>
<name>A0ACC2XVT5_9TREE</name>
<sequence>MLLLRDLVKVNQQLEKRRTNTTLPASPPTAGNPLTHSPHSSNNSAERFPRDVRAGEDEPPAHTGLAPRRARPLTGISEGDETFAAAQAGYLLADDNDSRALQRNSQHLQHPLNPFDDRASVATDDNTSFVSSSTNVIPIAFVPSHPTPVGGIGPSAARGVGAPGAGAQSTLQAARERAAVSGRLRVGIAASVPGQPSLANLSAGLAPLVSAAPSRPARSPDLDLRLTPNTPQNGIETLLTTDPYGHGQKNSRASFATTRSAAPSFMSGTSSVGGMMDAPVIMTSRQVHMGVRQAAEVVRIPHQQAEEEGFLAVPGAQEKIEDDMRTPTGTMFRRSRPESSDASSFATFAIGDGPGAVGNPFTDPVHYGYKDVRASSSTSISVSTTGMGEEHRLQPQRSTATFGEPQSSNPRATYASSVITNITDDGQSAHHAQGGDLRFSMGSLAGSSHHHQPYARDSVSTQGGSGTIGEARRVYVGTQGHAAPTAWQTRGSSSLAFATSAAANEEDYSMPLARPRPGFAADSPYQGQEYGAGGRESMMSGRSDDSFLNAIIPPKFNHSSALGTTSITSGDSPSSGRVQHLPTSLSTETFSSPSALFIRPGPGTSSITGQRNRAQQESPTPSPSKQASDARHTLGLSGFEFQIGDEEDAELPPPLPVADHKWA</sequence>